<protein>
    <submittedName>
        <fullName evidence="2">Putative MAM and LDL-receptor class A domain-containing protein 1-like</fullName>
    </submittedName>
</protein>
<feature type="domain" description="MAM" evidence="1">
    <location>
        <begin position="172"/>
        <end position="315"/>
    </location>
</feature>
<comment type="caution">
    <text evidence="2">The sequence shown here is derived from an EMBL/GenBank/DDBJ whole genome shotgun (WGS) entry which is preliminary data.</text>
</comment>
<organism evidence="2 3">
    <name type="scientific">Stichopus japonicus</name>
    <name type="common">Sea cucumber</name>
    <dbReference type="NCBI Taxonomy" id="307972"/>
    <lineage>
        <taxon>Eukaryota</taxon>
        <taxon>Metazoa</taxon>
        <taxon>Echinodermata</taxon>
        <taxon>Eleutherozoa</taxon>
        <taxon>Echinozoa</taxon>
        <taxon>Holothuroidea</taxon>
        <taxon>Aspidochirotacea</taxon>
        <taxon>Aspidochirotida</taxon>
        <taxon>Stichopodidae</taxon>
        <taxon>Apostichopus</taxon>
    </lineage>
</organism>
<dbReference type="AlphaFoldDB" id="A0A2G8KQC3"/>
<dbReference type="InterPro" id="IPR013320">
    <property type="entry name" value="ConA-like_dom_sf"/>
</dbReference>
<accession>A0A2G8KQC3</accession>
<dbReference type="InterPro" id="IPR051560">
    <property type="entry name" value="MAM_domain-containing"/>
</dbReference>
<gene>
    <name evidence="2" type="ORF">BSL78_12965</name>
</gene>
<dbReference type="Proteomes" id="UP000230750">
    <property type="component" value="Unassembled WGS sequence"/>
</dbReference>
<dbReference type="CDD" id="cd06263">
    <property type="entry name" value="MAM"/>
    <property type="match status" value="2"/>
</dbReference>
<evidence type="ECO:0000313" key="2">
    <source>
        <dbReference type="EMBL" id="PIK50167.1"/>
    </source>
</evidence>
<dbReference type="Gene3D" id="2.60.120.200">
    <property type="match status" value="2"/>
</dbReference>
<dbReference type="SUPFAM" id="SSF49899">
    <property type="entry name" value="Concanavalin A-like lectins/glucanases"/>
    <property type="match status" value="2"/>
</dbReference>
<dbReference type="InterPro" id="IPR000998">
    <property type="entry name" value="MAM_dom"/>
</dbReference>
<dbReference type="OrthoDB" id="409956at2759"/>
<sequence>MSARHPAIYKSVSAILSPRQQANQNGVQCMTFWYHLYGSSVGFLNVSVGIYNSQSPTYTLKWIHTGDRGKQWLPGTVQIETNNDFEVCMDKFDGLAGWSPGQIILLSPRARQLPLCNLVYKWGLARNEKYVKQHLIDIFLQVLIEGEVGRSSFGDIGLDDITLVDGPCPDEAFCHFELDFCGWYQEADRDDFEWTRGPASDVTYDGVLEDKTTGSPAGKLLYLDSANQINGDQAWLYSYNLTAVKQDYCLQFWYRYSGSGIIQIGWRHHAGGDVHILWTEPATIPDRWLYGSVTVTPPDTAQVIYKGATVGGQGGCGRG</sequence>
<dbReference type="GO" id="GO:0016020">
    <property type="term" value="C:membrane"/>
    <property type="evidence" value="ECO:0007669"/>
    <property type="project" value="InterPro"/>
</dbReference>
<dbReference type="STRING" id="307972.A0A2G8KQC3"/>
<dbReference type="PROSITE" id="PS50060">
    <property type="entry name" value="MAM_2"/>
    <property type="match status" value="2"/>
</dbReference>
<evidence type="ECO:0000313" key="3">
    <source>
        <dbReference type="Proteomes" id="UP000230750"/>
    </source>
</evidence>
<dbReference type="PANTHER" id="PTHR23282:SF142">
    <property type="entry name" value="MAM DOMAIN-CONTAINING PROTEIN"/>
    <property type="match status" value="1"/>
</dbReference>
<dbReference type="PANTHER" id="PTHR23282">
    <property type="entry name" value="APICAL ENDOSOMAL GLYCOPROTEIN PRECURSOR"/>
    <property type="match status" value="1"/>
</dbReference>
<reference evidence="2 3" key="1">
    <citation type="journal article" date="2017" name="PLoS Biol.">
        <title>The sea cucumber genome provides insights into morphological evolution and visceral regeneration.</title>
        <authorList>
            <person name="Zhang X."/>
            <person name="Sun L."/>
            <person name="Yuan J."/>
            <person name="Sun Y."/>
            <person name="Gao Y."/>
            <person name="Zhang L."/>
            <person name="Li S."/>
            <person name="Dai H."/>
            <person name="Hamel J.F."/>
            <person name="Liu C."/>
            <person name="Yu Y."/>
            <person name="Liu S."/>
            <person name="Lin W."/>
            <person name="Guo K."/>
            <person name="Jin S."/>
            <person name="Xu P."/>
            <person name="Storey K.B."/>
            <person name="Huan P."/>
            <person name="Zhang T."/>
            <person name="Zhou Y."/>
            <person name="Zhang J."/>
            <person name="Lin C."/>
            <person name="Li X."/>
            <person name="Xing L."/>
            <person name="Huo D."/>
            <person name="Sun M."/>
            <person name="Wang L."/>
            <person name="Mercier A."/>
            <person name="Li F."/>
            <person name="Yang H."/>
            <person name="Xiang J."/>
        </authorList>
    </citation>
    <scope>NUCLEOTIDE SEQUENCE [LARGE SCALE GENOMIC DNA]</scope>
    <source>
        <strain evidence="2">Shaxun</strain>
        <tissue evidence="2">Muscle</tissue>
    </source>
</reference>
<name>A0A2G8KQC3_STIJA</name>
<dbReference type="Pfam" id="PF00629">
    <property type="entry name" value="MAM"/>
    <property type="match status" value="2"/>
</dbReference>
<dbReference type="SMART" id="SM00137">
    <property type="entry name" value="MAM"/>
    <property type="match status" value="1"/>
</dbReference>
<feature type="domain" description="MAM" evidence="1">
    <location>
        <begin position="13"/>
        <end position="170"/>
    </location>
</feature>
<keyword evidence="2" id="KW-0675">Receptor</keyword>
<keyword evidence="3" id="KW-1185">Reference proteome</keyword>
<dbReference type="EMBL" id="MRZV01000431">
    <property type="protein sequence ID" value="PIK50167.1"/>
    <property type="molecule type" value="Genomic_DNA"/>
</dbReference>
<evidence type="ECO:0000259" key="1">
    <source>
        <dbReference type="PROSITE" id="PS50060"/>
    </source>
</evidence>
<dbReference type="PROSITE" id="PS00740">
    <property type="entry name" value="MAM_1"/>
    <property type="match status" value="1"/>
</dbReference>
<proteinExistence type="predicted"/>